<keyword evidence="2" id="KW-1185">Reference proteome</keyword>
<dbReference type="Proteomes" id="UP000601108">
    <property type="component" value="Unassembled WGS sequence"/>
</dbReference>
<gene>
    <name evidence="1" type="ORF">GCM10007384_14590</name>
</gene>
<accession>A0A918JWK7</accession>
<sequence length="529" mass="54748">MTRKNIKYFAILALGLIACEPEFDTPIDGAEVYVSGKLDLSNYVALGNSLTAGYADGALYITGQENSYPNILAQQFKLAGGGEFMQPLMADNTGGALLGGNQILDNRFVLVFDDKGKPVGPAVYTGAKPTTDVSNKLTGSFNNMGVPGAKSYHLAAPGYGNVAGVQAGLANPYFARFASSSETTVIADAVAQKPTFFSLWIGNNDILSYATSGGVGEDHNVTGNLVPSTYGSNDITNNNVFASVYSDLVKALAVNGTEGVLLDIPDITSAPFFTTVPFAPLNPLDPSFAAQIPTLNATYAGLNMAFTALGVPERAIQFSATTASAVVIKDESLTDITAGLTVALGGAFGPLAPIVAAQYGQARQAKSSDLLTLRSSGVIGKVNTARVAELIGMGVPKETAGQLSVNGLTLPLEDKYVLIPEEQTAIKIAQDSYNATIKAVAGANGLAFVSAKSLLLQVAETGVSFDGGVVTSTFASGGGFSLDGVHPTPRGHALVANALLEALEETYEAKFPRVNIGNYGTVTANNEVN</sequence>
<dbReference type="PROSITE" id="PS51257">
    <property type="entry name" value="PROKAR_LIPOPROTEIN"/>
    <property type="match status" value="1"/>
</dbReference>
<evidence type="ECO:0000313" key="2">
    <source>
        <dbReference type="Proteomes" id="UP000601108"/>
    </source>
</evidence>
<protein>
    <submittedName>
        <fullName evidence="1">Outer membrane protein</fullName>
    </submittedName>
</protein>
<dbReference type="InterPro" id="IPR036514">
    <property type="entry name" value="SGNH_hydro_sf"/>
</dbReference>
<comment type="caution">
    <text evidence="1">The sequence shown here is derived from an EMBL/GenBank/DDBJ whole genome shotgun (WGS) entry which is preliminary data.</text>
</comment>
<dbReference type="SUPFAM" id="SSF52266">
    <property type="entry name" value="SGNH hydrolase"/>
    <property type="match status" value="2"/>
</dbReference>
<dbReference type="EMBL" id="BMWS01000007">
    <property type="protein sequence ID" value="GGX14087.1"/>
    <property type="molecule type" value="Genomic_DNA"/>
</dbReference>
<dbReference type="Gene3D" id="3.40.50.1110">
    <property type="entry name" value="SGNH hydrolase"/>
    <property type="match status" value="1"/>
</dbReference>
<proteinExistence type="predicted"/>
<dbReference type="GO" id="GO:0016788">
    <property type="term" value="F:hydrolase activity, acting on ester bonds"/>
    <property type="evidence" value="ECO:0007669"/>
    <property type="project" value="UniProtKB-ARBA"/>
</dbReference>
<evidence type="ECO:0000313" key="1">
    <source>
        <dbReference type="EMBL" id="GGX14087.1"/>
    </source>
</evidence>
<dbReference type="RefSeq" id="WP_027411512.1">
    <property type="nucleotide sequence ID" value="NZ_BMWS01000007.1"/>
</dbReference>
<dbReference type="AlphaFoldDB" id="A0A918JWK7"/>
<reference evidence="1 2" key="1">
    <citation type="journal article" date="2014" name="Int. J. Syst. Evol. Microbiol.">
        <title>Complete genome sequence of Corynebacterium casei LMG S-19264T (=DSM 44701T), isolated from a smear-ripened cheese.</title>
        <authorList>
            <consortium name="US DOE Joint Genome Institute (JGI-PGF)"/>
            <person name="Walter F."/>
            <person name="Albersmeier A."/>
            <person name="Kalinowski J."/>
            <person name="Ruckert C."/>
        </authorList>
    </citation>
    <scope>NUCLEOTIDE SEQUENCE [LARGE SCALE GENOMIC DNA]</scope>
    <source>
        <strain evidence="1 2">KCTC 12285</strain>
    </source>
</reference>
<name>A0A918JWK7_9FLAO</name>
<organism evidence="1 2">
    <name type="scientific">Aquimarina muelleri</name>
    <dbReference type="NCBI Taxonomy" id="279356"/>
    <lineage>
        <taxon>Bacteria</taxon>
        <taxon>Pseudomonadati</taxon>
        <taxon>Bacteroidota</taxon>
        <taxon>Flavobacteriia</taxon>
        <taxon>Flavobacteriales</taxon>
        <taxon>Flavobacteriaceae</taxon>
        <taxon>Aquimarina</taxon>
    </lineage>
</organism>